<keyword evidence="1" id="KW-0812">Transmembrane</keyword>
<reference evidence="2 3" key="1">
    <citation type="submission" date="2016-05" db="EMBL/GenBank/DDBJ databases">
        <title>A degradative enzymes factory behind the ericoid mycorrhizal symbiosis.</title>
        <authorList>
            <consortium name="DOE Joint Genome Institute"/>
            <person name="Martino E."/>
            <person name="Morin E."/>
            <person name="Grelet G."/>
            <person name="Kuo A."/>
            <person name="Kohler A."/>
            <person name="Daghino S."/>
            <person name="Barry K."/>
            <person name="Choi C."/>
            <person name="Cichocki N."/>
            <person name="Clum A."/>
            <person name="Copeland A."/>
            <person name="Hainaut M."/>
            <person name="Haridas S."/>
            <person name="Labutti K."/>
            <person name="Lindquist E."/>
            <person name="Lipzen A."/>
            <person name="Khouja H.-R."/>
            <person name="Murat C."/>
            <person name="Ohm R."/>
            <person name="Olson A."/>
            <person name="Spatafora J."/>
            <person name="Veneault-Fourrey C."/>
            <person name="Henrissat B."/>
            <person name="Grigoriev I."/>
            <person name="Martin F."/>
            <person name="Perotto S."/>
        </authorList>
    </citation>
    <scope>NUCLEOTIDE SEQUENCE [LARGE SCALE GENOMIC DNA]</scope>
    <source>
        <strain evidence="2 3">UAMH 7357</strain>
    </source>
</reference>
<gene>
    <name evidence="2" type="ORF">NA56DRAFT_583364</name>
</gene>
<dbReference type="EMBL" id="KZ613520">
    <property type="protein sequence ID" value="PMD14638.1"/>
    <property type="molecule type" value="Genomic_DNA"/>
</dbReference>
<proteinExistence type="predicted"/>
<sequence length="91" mass="10667">VLSKYNIQIFDIYNIDEIGFCIGYIANMTVITYKNIKYIIFIKDPAERELIIVVEYISINGFAIILYIIIPCKVFKEKMFNNNLFDNTKIA</sequence>
<dbReference type="AlphaFoldDB" id="A0A2J6PKQ7"/>
<protein>
    <recommendedName>
        <fullName evidence="4">DDE-1 domain-containing protein</fullName>
    </recommendedName>
</protein>
<dbReference type="Proteomes" id="UP000235672">
    <property type="component" value="Unassembled WGS sequence"/>
</dbReference>
<keyword evidence="1" id="KW-0472">Membrane</keyword>
<evidence type="ECO:0000313" key="2">
    <source>
        <dbReference type="EMBL" id="PMD14638.1"/>
    </source>
</evidence>
<dbReference type="OrthoDB" id="3560412at2759"/>
<evidence type="ECO:0000313" key="3">
    <source>
        <dbReference type="Proteomes" id="UP000235672"/>
    </source>
</evidence>
<keyword evidence="1" id="KW-1133">Transmembrane helix</keyword>
<organism evidence="2 3">
    <name type="scientific">Hyaloscypha hepaticicola</name>
    <dbReference type="NCBI Taxonomy" id="2082293"/>
    <lineage>
        <taxon>Eukaryota</taxon>
        <taxon>Fungi</taxon>
        <taxon>Dikarya</taxon>
        <taxon>Ascomycota</taxon>
        <taxon>Pezizomycotina</taxon>
        <taxon>Leotiomycetes</taxon>
        <taxon>Helotiales</taxon>
        <taxon>Hyaloscyphaceae</taxon>
        <taxon>Hyaloscypha</taxon>
    </lineage>
</organism>
<feature type="transmembrane region" description="Helical" evidence="1">
    <location>
        <begin position="50"/>
        <end position="70"/>
    </location>
</feature>
<evidence type="ECO:0000256" key="1">
    <source>
        <dbReference type="SAM" id="Phobius"/>
    </source>
</evidence>
<feature type="non-terminal residue" evidence="2">
    <location>
        <position position="1"/>
    </location>
</feature>
<evidence type="ECO:0008006" key="4">
    <source>
        <dbReference type="Google" id="ProtNLM"/>
    </source>
</evidence>
<name>A0A2J6PKQ7_9HELO</name>
<accession>A0A2J6PKQ7</accession>
<keyword evidence="3" id="KW-1185">Reference proteome</keyword>